<comment type="similarity">
    <text evidence="4">Belongs to the L/F-transferase family.</text>
</comment>
<gene>
    <name evidence="4 5" type="primary">aat</name>
    <name evidence="5" type="ORF">L2A60_03975</name>
</gene>
<dbReference type="SUPFAM" id="SSF55729">
    <property type="entry name" value="Acyl-CoA N-acyltransferases (Nat)"/>
    <property type="match status" value="1"/>
</dbReference>
<dbReference type="RefSeq" id="WP_235703076.1">
    <property type="nucleotide sequence ID" value="NZ_JAKGBZ010000005.1"/>
</dbReference>
<comment type="caution">
    <text evidence="5">The sequence shown here is derived from an EMBL/GenBank/DDBJ whole genome shotgun (WGS) entry which is preliminary data.</text>
</comment>
<comment type="subcellular location">
    <subcellularLocation>
        <location evidence="4">Cytoplasm</location>
    </subcellularLocation>
</comment>
<dbReference type="NCBIfam" id="TIGR00667">
    <property type="entry name" value="aat"/>
    <property type="match status" value="1"/>
</dbReference>
<dbReference type="Pfam" id="PF03588">
    <property type="entry name" value="Leu_Phe_trans"/>
    <property type="match status" value="1"/>
</dbReference>
<protein>
    <recommendedName>
        <fullName evidence="4">Leucyl/phenylalanyl-tRNA--protein transferase</fullName>
        <ecNumber evidence="4">2.3.2.6</ecNumber>
    </recommendedName>
    <alternativeName>
        <fullName evidence="4">L/F-transferase</fullName>
    </alternativeName>
    <alternativeName>
        <fullName evidence="4">Leucyltransferase</fullName>
    </alternativeName>
    <alternativeName>
        <fullName evidence="4">Phenyalanyltransferase</fullName>
    </alternativeName>
</protein>
<dbReference type="Gene3D" id="3.40.630.70">
    <property type="entry name" value="Leucyl/phenylalanyl-tRNA-protein transferase, C-terminal domain"/>
    <property type="match status" value="1"/>
</dbReference>
<evidence type="ECO:0000313" key="6">
    <source>
        <dbReference type="Proteomes" id="UP001521209"/>
    </source>
</evidence>
<reference evidence="5 6" key="1">
    <citation type="submission" date="2022-01" db="EMBL/GenBank/DDBJ databases">
        <authorList>
            <person name="Won M."/>
            <person name="Kim S.-J."/>
            <person name="Kwon S.-W."/>
        </authorList>
    </citation>
    <scope>NUCLEOTIDE SEQUENCE [LARGE SCALE GENOMIC DNA]</scope>
    <source>
        <strain evidence="5 6">KCTC 23505</strain>
    </source>
</reference>
<evidence type="ECO:0000256" key="2">
    <source>
        <dbReference type="ARBA" id="ARBA00022679"/>
    </source>
</evidence>
<dbReference type="PANTHER" id="PTHR30098">
    <property type="entry name" value="LEUCYL/PHENYLALANYL-TRNA--PROTEIN TRANSFERASE"/>
    <property type="match status" value="1"/>
</dbReference>
<evidence type="ECO:0000256" key="4">
    <source>
        <dbReference type="HAMAP-Rule" id="MF_00688"/>
    </source>
</evidence>
<keyword evidence="3 4" id="KW-0012">Acyltransferase</keyword>
<dbReference type="Proteomes" id="UP001521209">
    <property type="component" value="Unassembled WGS sequence"/>
</dbReference>
<keyword evidence="1 4" id="KW-0963">Cytoplasm</keyword>
<sequence>MTVRDRVLNADMLLRAYRLGLFPMAETRQSQSLHFLDPERRGVLPLDGFYMPRRLFRTLRTTRLRIVADRDFRGLIAACAQPRANRPETWINAEIERLFVELHDLGHAHSVEVWDGGRLAGGLYGLVIGGAFFGESMVSLTRDASKLALAHLVARLRLCGFGLLDTQFLTDHLARFGAYEVSKATYHALLAEAVALPARWVTELDPATIAREIETMHRIIQEDQA</sequence>
<comment type="function">
    <text evidence="4">Functions in the N-end rule pathway of protein degradation where it conjugates Leu, Phe and, less efficiently, Met from aminoacyl-tRNAs to the N-termini of proteins containing an N-terminal arginine or lysine.</text>
</comment>
<dbReference type="InterPro" id="IPR016181">
    <property type="entry name" value="Acyl_CoA_acyltransferase"/>
</dbReference>
<keyword evidence="2 4" id="KW-0808">Transferase</keyword>
<dbReference type="InterPro" id="IPR004616">
    <property type="entry name" value="Leu/Phe-tRNA_Trfase"/>
</dbReference>
<dbReference type="HAMAP" id="MF_00688">
    <property type="entry name" value="Leu_Phe_trans"/>
    <property type="match status" value="1"/>
</dbReference>
<comment type="catalytic activity">
    <reaction evidence="4">
        <text>N-terminal L-arginyl-[protein] + L-leucyl-tRNA(Leu) = N-terminal L-leucyl-L-arginyl-[protein] + tRNA(Leu) + H(+)</text>
        <dbReference type="Rhea" id="RHEA:50416"/>
        <dbReference type="Rhea" id="RHEA-COMP:9613"/>
        <dbReference type="Rhea" id="RHEA-COMP:9622"/>
        <dbReference type="Rhea" id="RHEA-COMP:12672"/>
        <dbReference type="Rhea" id="RHEA-COMP:12673"/>
        <dbReference type="ChEBI" id="CHEBI:15378"/>
        <dbReference type="ChEBI" id="CHEBI:64719"/>
        <dbReference type="ChEBI" id="CHEBI:78442"/>
        <dbReference type="ChEBI" id="CHEBI:78494"/>
        <dbReference type="ChEBI" id="CHEBI:133044"/>
        <dbReference type="EC" id="2.3.2.6"/>
    </reaction>
</comment>
<evidence type="ECO:0000256" key="1">
    <source>
        <dbReference type="ARBA" id="ARBA00022490"/>
    </source>
</evidence>
<evidence type="ECO:0000256" key="3">
    <source>
        <dbReference type="ARBA" id="ARBA00023315"/>
    </source>
</evidence>
<name>A0ABS9DSY4_9PROT</name>
<keyword evidence="6" id="KW-1185">Reference proteome</keyword>
<dbReference type="PANTHER" id="PTHR30098:SF2">
    <property type="entry name" value="LEUCYL_PHENYLALANYL-TRNA--PROTEIN TRANSFERASE"/>
    <property type="match status" value="1"/>
</dbReference>
<dbReference type="GO" id="GO:0008914">
    <property type="term" value="F:leucyl-tRNA--protein transferase activity"/>
    <property type="evidence" value="ECO:0007669"/>
    <property type="project" value="UniProtKB-EC"/>
</dbReference>
<dbReference type="InterPro" id="IPR042203">
    <property type="entry name" value="Leu/Phe-tRNA_Trfase_C"/>
</dbReference>
<evidence type="ECO:0000313" key="5">
    <source>
        <dbReference type="EMBL" id="MCF3945841.1"/>
    </source>
</evidence>
<organism evidence="5 6">
    <name type="scientific">Acidiphilium iwatense</name>
    <dbReference type="NCBI Taxonomy" id="768198"/>
    <lineage>
        <taxon>Bacteria</taxon>
        <taxon>Pseudomonadati</taxon>
        <taxon>Pseudomonadota</taxon>
        <taxon>Alphaproteobacteria</taxon>
        <taxon>Acetobacterales</taxon>
        <taxon>Acidocellaceae</taxon>
        <taxon>Acidiphilium</taxon>
    </lineage>
</organism>
<accession>A0ABS9DSY4</accession>
<comment type="catalytic activity">
    <reaction evidence="4">
        <text>N-terminal L-lysyl-[protein] + L-leucyl-tRNA(Leu) = N-terminal L-leucyl-L-lysyl-[protein] + tRNA(Leu) + H(+)</text>
        <dbReference type="Rhea" id="RHEA:12340"/>
        <dbReference type="Rhea" id="RHEA-COMP:9613"/>
        <dbReference type="Rhea" id="RHEA-COMP:9622"/>
        <dbReference type="Rhea" id="RHEA-COMP:12670"/>
        <dbReference type="Rhea" id="RHEA-COMP:12671"/>
        <dbReference type="ChEBI" id="CHEBI:15378"/>
        <dbReference type="ChEBI" id="CHEBI:65249"/>
        <dbReference type="ChEBI" id="CHEBI:78442"/>
        <dbReference type="ChEBI" id="CHEBI:78494"/>
        <dbReference type="ChEBI" id="CHEBI:133043"/>
        <dbReference type="EC" id="2.3.2.6"/>
    </reaction>
</comment>
<dbReference type="EC" id="2.3.2.6" evidence="4"/>
<comment type="catalytic activity">
    <reaction evidence="4">
        <text>L-phenylalanyl-tRNA(Phe) + an N-terminal L-alpha-aminoacyl-[protein] = an N-terminal L-phenylalanyl-L-alpha-aminoacyl-[protein] + tRNA(Phe)</text>
        <dbReference type="Rhea" id="RHEA:43632"/>
        <dbReference type="Rhea" id="RHEA-COMP:9668"/>
        <dbReference type="Rhea" id="RHEA-COMP:9699"/>
        <dbReference type="Rhea" id="RHEA-COMP:10636"/>
        <dbReference type="Rhea" id="RHEA-COMP:10637"/>
        <dbReference type="ChEBI" id="CHEBI:78442"/>
        <dbReference type="ChEBI" id="CHEBI:78531"/>
        <dbReference type="ChEBI" id="CHEBI:78597"/>
        <dbReference type="ChEBI" id="CHEBI:83561"/>
        <dbReference type="EC" id="2.3.2.6"/>
    </reaction>
</comment>
<dbReference type="EMBL" id="JAKGBZ010000005">
    <property type="protein sequence ID" value="MCF3945841.1"/>
    <property type="molecule type" value="Genomic_DNA"/>
</dbReference>
<proteinExistence type="inferred from homology"/>